<accession>A0AAN7PD58</accession>
<comment type="caution">
    <text evidence="1">The sequence shown here is derived from an EMBL/GenBank/DDBJ whole genome shotgun (WGS) entry which is preliminary data.</text>
</comment>
<protein>
    <submittedName>
        <fullName evidence="1">Uncharacterized protein</fullName>
    </submittedName>
</protein>
<dbReference type="Proteomes" id="UP001353858">
    <property type="component" value="Unassembled WGS sequence"/>
</dbReference>
<keyword evidence="2" id="KW-1185">Reference proteome</keyword>
<proteinExistence type="predicted"/>
<dbReference type="EMBL" id="JARPUR010000002">
    <property type="protein sequence ID" value="KAK4882744.1"/>
    <property type="molecule type" value="Genomic_DNA"/>
</dbReference>
<sequence length="167" mass="19191">MGRQKNIRYPFQLISIDLIGPLPKSTNVTGFTPSFLNFGRTVPCYGDYYGQLSKLSNEPISLDTREQLVNDVNQLSPLYRDVYNLRKRQLRFKKGDFVWKRNPVLSDASKGFAKKLAPKYVKAKVIEITGSVTYRLVDLTGRNLGVWHIKDLKPCYVNNEDDFPIDN</sequence>
<reference evidence="2" key="1">
    <citation type="submission" date="2023-01" db="EMBL/GenBank/DDBJ databases">
        <title>Key to firefly adult light organ development and bioluminescence: homeobox transcription factors regulate luciferase expression and transportation to peroxisome.</title>
        <authorList>
            <person name="Fu X."/>
        </authorList>
    </citation>
    <scope>NUCLEOTIDE SEQUENCE [LARGE SCALE GENOMIC DNA]</scope>
</reference>
<evidence type="ECO:0000313" key="2">
    <source>
        <dbReference type="Proteomes" id="UP001353858"/>
    </source>
</evidence>
<gene>
    <name evidence="1" type="ORF">RN001_006063</name>
</gene>
<evidence type="ECO:0000313" key="1">
    <source>
        <dbReference type="EMBL" id="KAK4882744.1"/>
    </source>
</evidence>
<dbReference type="AlphaFoldDB" id="A0AAN7PD58"/>
<name>A0AAN7PD58_9COLE</name>
<organism evidence="1 2">
    <name type="scientific">Aquatica leii</name>
    <dbReference type="NCBI Taxonomy" id="1421715"/>
    <lineage>
        <taxon>Eukaryota</taxon>
        <taxon>Metazoa</taxon>
        <taxon>Ecdysozoa</taxon>
        <taxon>Arthropoda</taxon>
        <taxon>Hexapoda</taxon>
        <taxon>Insecta</taxon>
        <taxon>Pterygota</taxon>
        <taxon>Neoptera</taxon>
        <taxon>Endopterygota</taxon>
        <taxon>Coleoptera</taxon>
        <taxon>Polyphaga</taxon>
        <taxon>Elateriformia</taxon>
        <taxon>Elateroidea</taxon>
        <taxon>Lampyridae</taxon>
        <taxon>Luciolinae</taxon>
        <taxon>Aquatica</taxon>
    </lineage>
</organism>